<keyword evidence="3 6" id="KW-0129">CBS domain</keyword>
<dbReference type="GO" id="GO:0016208">
    <property type="term" value="F:AMP binding"/>
    <property type="evidence" value="ECO:0007669"/>
    <property type="project" value="TreeGrafter"/>
</dbReference>
<dbReference type="Proteomes" id="UP000824540">
    <property type="component" value="Unassembled WGS sequence"/>
</dbReference>
<dbReference type="InterPro" id="IPR000644">
    <property type="entry name" value="CBS_dom"/>
</dbReference>
<keyword evidence="4" id="KW-0275">Fatty acid biosynthesis</keyword>
<comment type="subunit">
    <text evidence="5">AMPK is a heterotrimer of an alpha catalytic subunit (PRKAA1 or PRKAA2), a beta (PRKAB1 or PRKAB2) and a gamma non-catalytic subunits (PRKAG1, PRKAG2 or PRKAG3). Interacts with FNIP1 and FNIP2.</text>
</comment>
<reference evidence="8" key="1">
    <citation type="thesis" date="2021" institute="BYU ScholarsArchive" country="Provo, UT, USA">
        <title>Applications of and Algorithms for Genome Assembly and Genomic Analyses with an Emphasis on Marine Teleosts.</title>
        <authorList>
            <person name="Pickett B.D."/>
        </authorList>
    </citation>
    <scope>NUCLEOTIDE SEQUENCE</scope>
    <source>
        <strain evidence="8">HI-2016</strain>
    </source>
</reference>
<dbReference type="Gene3D" id="3.10.580.10">
    <property type="entry name" value="CBS-domain"/>
    <property type="match status" value="2"/>
</dbReference>
<comment type="similarity">
    <text evidence="1">Belongs to the 5'-AMP-activated protein kinase gamma subunit family.</text>
</comment>
<dbReference type="PROSITE" id="PS51371">
    <property type="entry name" value="CBS"/>
    <property type="match status" value="1"/>
</dbReference>
<dbReference type="InterPro" id="IPR046342">
    <property type="entry name" value="CBS_dom_sf"/>
</dbReference>
<dbReference type="GO" id="GO:0019901">
    <property type="term" value="F:protein kinase binding"/>
    <property type="evidence" value="ECO:0007669"/>
    <property type="project" value="TreeGrafter"/>
</dbReference>
<keyword evidence="4" id="KW-0444">Lipid biosynthesis</keyword>
<organism evidence="8 9">
    <name type="scientific">Albula glossodonta</name>
    <name type="common">roundjaw bonefish</name>
    <dbReference type="NCBI Taxonomy" id="121402"/>
    <lineage>
        <taxon>Eukaryota</taxon>
        <taxon>Metazoa</taxon>
        <taxon>Chordata</taxon>
        <taxon>Craniata</taxon>
        <taxon>Vertebrata</taxon>
        <taxon>Euteleostomi</taxon>
        <taxon>Actinopterygii</taxon>
        <taxon>Neopterygii</taxon>
        <taxon>Teleostei</taxon>
        <taxon>Albuliformes</taxon>
        <taxon>Albulidae</taxon>
        <taxon>Albula</taxon>
    </lineage>
</organism>
<dbReference type="GO" id="GO:0006633">
    <property type="term" value="P:fatty acid biosynthetic process"/>
    <property type="evidence" value="ECO:0007669"/>
    <property type="project" value="UniProtKB-KW"/>
</dbReference>
<evidence type="ECO:0000256" key="1">
    <source>
        <dbReference type="ARBA" id="ARBA00006750"/>
    </source>
</evidence>
<dbReference type="PANTHER" id="PTHR13780">
    <property type="entry name" value="AMP-ACTIVATED PROTEIN KINASE, GAMMA REGULATORY SUBUNIT"/>
    <property type="match status" value="1"/>
</dbReference>
<evidence type="ECO:0000256" key="2">
    <source>
        <dbReference type="ARBA" id="ARBA00022737"/>
    </source>
</evidence>
<sequence length="122" mass="13911">MKKGNKEGVKEREKESRECWREKQVFDRMRDLSCRKEDYNIAFIHPDTPIIKALNIFVERRVSALPVVDESGKVVDIYSKFDVIVHRLVVVDENACIMGIVSLSDILQALVLTPAGIDAQHS</sequence>
<dbReference type="SUPFAM" id="SSF54631">
    <property type="entry name" value="CBS-domain pair"/>
    <property type="match status" value="1"/>
</dbReference>
<dbReference type="PANTHER" id="PTHR13780:SF122">
    <property type="entry name" value="5'-AMP-ACTIVATED PROTEIN KINASE SUBUNIT GAMMA-2"/>
    <property type="match status" value="1"/>
</dbReference>
<keyword evidence="2" id="KW-0677">Repeat</keyword>
<keyword evidence="4" id="KW-0276">Fatty acid metabolism</keyword>
<gene>
    <name evidence="8" type="ORF">JZ751_008224</name>
</gene>
<dbReference type="GO" id="GO:0019887">
    <property type="term" value="F:protein kinase regulator activity"/>
    <property type="evidence" value="ECO:0007669"/>
    <property type="project" value="TreeGrafter"/>
</dbReference>
<dbReference type="InterPro" id="IPR050511">
    <property type="entry name" value="AMPK_gamma/SDS23_families"/>
</dbReference>
<dbReference type="Pfam" id="PF00571">
    <property type="entry name" value="CBS"/>
    <property type="match status" value="2"/>
</dbReference>
<evidence type="ECO:0000256" key="6">
    <source>
        <dbReference type="PROSITE-ProRule" id="PRU00703"/>
    </source>
</evidence>
<proteinExistence type="inferred from homology"/>
<evidence type="ECO:0000256" key="3">
    <source>
        <dbReference type="ARBA" id="ARBA00023122"/>
    </source>
</evidence>
<evidence type="ECO:0000313" key="8">
    <source>
        <dbReference type="EMBL" id="KAG9334338.1"/>
    </source>
</evidence>
<protein>
    <recommendedName>
        <fullName evidence="7">CBS domain-containing protein</fullName>
    </recommendedName>
</protein>
<dbReference type="GO" id="GO:0005634">
    <property type="term" value="C:nucleus"/>
    <property type="evidence" value="ECO:0007669"/>
    <property type="project" value="TreeGrafter"/>
</dbReference>
<name>A0A8T2N959_9TELE</name>
<evidence type="ECO:0000313" key="9">
    <source>
        <dbReference type="Proteomes" id="UP000824540"/>
    </source>
</evidence>
<dbReference type="GO" id="GO:0031588">
    <property type="term" value="C:nucleotide-activated protein kinase complex"/>
    <property type="evidence" value="ECO:0007669"/>
    <property type="project" value="TreeGrafter"/>
</dbReference>
<keyword evidence="4" id="KW-0443">Lipid metabolism</keyword>
<feature type="domain" description="CBS" evidence="7">
    <location>
        <begin position="34"/>
        <end position="96"/>
    </location>
</feature>
<dbReference type="SMART" id="SM00116">
    <property type="entry name" value="CBS"/>
    <property type="match status" value="1"/>
</dbReference>
<evidence type="ECO:0000256" key="4">
    <source>
        <dbReference type="ARBA" id="ARBA00023160"/>
    </source>
</evidence>
<keyword evidence="9" id="KW-1185">Reference proteome</keyword>
<dbReference type="AlphaFoldDB" id="A0A8T2N959"/>
<dbReference type="EMBL" id="JAFBMS010000153">
    <property type="protein sequence ID" value="KAG9334338.1"/>
    <property type="molecule type" value="Genomic_DNA"/>
</dbReference>
<dbReference type="GO" id="GO:0005737">
    <property type="term" value="C:cytoplasm"/>
    <property type="evidence" value="ECO:0007669"/>
    <property type="project" value="TreeGrafter"/>
</dbReference>
<dbReference type="OrthoDB" id="449052at2759"/>
<accession>A0A8T2N959</accession>
<comment type="caution">
    <text evidence="8">The sequence shown here is derived from an EMBL/GenBank/DDBJ whole genome shotgun (WGS) entry which is preliminary data.</text>
</comment>
<evidence type="ECO:0000256" key="5">
    <source>
        <dbReference type="ARBA" id="ARBA00025878"/>
    </source>
</evidence>
<evidence type="ECO:0000259" key="7">
    <source>
        <dbReference type="PROSITE" id="PS51371"/>
    </source>
</evidence>